<evidence type="ECO:0000313" key="2">
    <source>
        <dbReference type="EMBL" id="OGC47649.1"/>
    </source>
</evidence>
<accession>A0A1F4URV7</accession>
<reference evidence="2 3" key="1">
    <citation type="journal article" date="2016" name="Nat. Commun.">
        <title>Thousands of microbial genomes shed light on interconnected biogeochemical processes in an aquifer system.</title>
        <authorList>
            <person name="Anantharaman K."/>
            <person name="Brown C.T."/>
            <person name="Hug L.A."/>
            <person name="Sharon I."/>
            <person name="Castelle C.J."/>
            <person name="Probst A.J."/>
            <person name="Thomas B.C."/>
            <person name="Singh A."/>
            <person name="Wilkins M.J."/>
            <person name="Karaoz U."/>
            <person name="Brodie E.L."/>
            <person name="Williams K.H."/>
            <person name="Hubbard S.S."/>
            <person name="Banfield J.F."/>
        </authorList>
    </citation>
    <scope>NUCLEOTIDE SEQUENCE [LARGE SCALE GENOMIC DNA]</scope>
</reference>
<keyword evidence="1" id="KW-1133">Transmembrane helix</keyword>
<dbReference type="Proteomes" id="UP000176608">
    <property type="component" value="Unassembled WGS sequence"/>
</dbReference>
<protein>
    <recommendedName>
        <fullName evidence="4">Mannosyl-glycoprotein endo-beta-N-acetylglucosamidase-like domain-containing protein</fullName>
    </recommendedName>
</protein>
<keyword evidence="1" id="KW-0812">Transmembrane</keyword>
<gene>
    <name evidence="2" type="ORF">A2886_02605</name>
</gene>
<keyword evidence="1" id="KW-0472">Membrane</keyword>
<dbReference type="AlphaFoldDB" id="A0A1F4URV7"/>
<name>A0A1F4URV7_UNCKA</name>
<dbReference type="EMBL" id="MEVA01000006">
    <property type="protein sequence ID" value="OGC47649.1"/>
    <property type="molecule type" value="Genomic_DNA"/>
</dbReference>
<organism evidence="2 3">
    <name type="scientific">candidate division WWE3 bacterium RIFCSPHIGHO2_01_FULL_42_13</name>
    <dbReference type="NCBI Taxonomy" id="1802617"/>
    <lineage>
        <taxon>Bacteria</taxon>
        <taxon>Katanobacteria</taxon>
    </lineage>
</organism>
<comment type="caution">
    <text evidence="2">The sequence shown here is derived from an EMBL/GenBank/DDBJ whole genome shotgun (WGS) entry which is preliminary data.</text>
</comment>
<evidence type="ECO:0000313" key="3">
    <source>
        <dbReference type="Proteomes" id="UP000176608"/>
    </source>
</evidence>
<proteinExistence type="predicted"/>
<evidence type="ECO:0008006" key="4">
    <source>
        <dbReference type="Google" id="ProtNLM"/>
    </source>
</evidence>
<sequence>MFKKPALTKYPLVVMLPIIWFGTLFLTVIVLTTFLFFNTDTARKPQKYALYSSKPLVLGAMTGEAGIGDSRAGKIDEVFATYNCPLEGLGKVFVEEADKNNIPYWIVAAVAFQESSCGKNVPGIGSEQDSSYNAWGWAIYGDNIHGFDSWEDGIAVVSKYMNERFFSQGVTDLCDIMKTYTPPSEGSWCEGVDYFKSMIDEYKTPLPEL</sequence>
<evidence type="ECO:0000256" key="1">
    <source>
        <dbReference type="SAM" id="Phobius"/>
    </source>
</evidence>
<feature type="transmembrane region" description="Helical" evidence="1">
    <location>
        <begin position="12"/>
        <end position="37"/>
    </location>
</feature>
<dbReference type="STRING" id="1802617.A2886_02605"/>